<reference evidence="1 2" key="1">
    <citation type="submission" date="2023-08" db="EMBL/GenBank/DDBJ databases">
        <title>Black Yeasts Isolated from many extreme environments.</title>
        <authorList>
            <person name="Coleine C."/>
            <person name="Stajich J.E."/>
            <person name="Selbmann L."/>
        </authorList>
    </citation>
    <scope>NUCLEOTIDE SEQUENCE [LARGE SCALE GENOMIC DNA]</scope>
    <source>
        <strain evidence="1 2">CCFEE 5935</strain>
    </source>
</reference>
<evidence type="ECO:0000313" key="2">
    <source>
        <dbReference type="Proteomes" id="UP001337655"/>
    </source>
</evidence>
<dbReference type="RefSeq" id="XP_064662011.1">
    <property type="nucleotide sequence ID" value="XM_064799256.1"/>
</dbReference>
<organism evidence="1 2">
    <name type="scientific">Saxophila tyrrhenica</name>
    <dbReference type="NCBI Taxonomy" id="1690608"/>
    <lineage>
        <taxon>Eukaryota</taxon>
        <taxon>Fungi</taxon>
        <taxon>Dikarya</taxon>
        <taxon>Ascomycota</taxon>
        <taxon>Pezizomycotina</taxon>
        <taxon>Dothideomycetes</taxon>
        <taxon>Dothideomycetidae</taxon>
        <taxon>Mycosphaerellales</taxon>
        <taxon>Extremaceae</taxon>
        <taxon>Saxophila</taxon>
    </lineage>
</organism>
<proteinExistence type="predicted"/>
<name>A0AAV9PJ32_9PEZI</name>
<dbReference type="EMBL" id="JAVRRT010000003">
    <property type="protein sequence ID" value="KAK5173316.1"/>
    <property type="molecule type" value="Genomic_DNA"/>
</dbReference>
<dbReference type="AlphaFoldDB" id="A0AAV9PJ32"/>
<gene>
    <name evidence="1" type="ORF">LTR77_001997</name>
</gene>
<dbReference type="Proteomes" id="UP001337655">
    <property type="component" value="Unassembled WGS sequence"/>
</dbReference>
<sequence length="257" mass="28131">MLHRPFSTSPPARASILFALNALSNSRETQHFNKLTRLPRTEHSPPLKLIQTGEIIPYPLPSPPPKAAVPRAVWPNADTKNAARVWDEKALNIGRALLSQQAQQTSHLQRSLARAQRRHLKADKLITRERQTWQTERKRLRDELRTAGICILLSIGAATALATWRFWPGTRESAVDSGELGRRIAARAAGAMPLPAAVREVPVAAAPRAVEVTPVAAAPATRAVETAASKGPSASKEVSAVVAPEQSSWWQGLFWKQ</sequence>
<keyword evidence="2" id="KW-1185">Reference proteome</keyword>
<dbReference type="GeneID" id="89923344"/>
<protein>
    <submittedName>
        <fullName evidence="1">Uncharacterized protein</fullName>
    </submittedName>
</protein>
<evidence type="ECO:0000313" key="1">
    <source>
        <dbReference type="EMBL" id="KAK5173316.1"/>
    </source>
</evidence>
<accession>A0AAV9PJ32</accession>
<comment type="caution">
    <text evidence="1">The sequence shown here is derived from an EMBL/GenBank/DDBJ whole genome shotgun (WGS) entry which is preliminary data.</text>
</comment>